<evidence type="ECO:0000313" key="2">
    <source>
        <dbReference type="Proteomes" id="UP000187465"/>
    </source>
</evidence>
<proteinExistence type="predicted"/>
<reference evidence="1 2" key="1">
    <citation type="submission" date="2016-10" db="EMBL/GenBank/DDBJ databases">
        <title>Paenibacillus species isolates.</title>
        <authorList>
            <person name="Beno S.M."/>
        </authorList>
    </citation>
    <scope>NUCLEOTIDE SEQUENCE [LARGE SCALE GENOMIC DNA]</scope>
    <source>
        <strain evidence="1 2">FSL H7-0604</strain>
    </source>
</reference>
<dbReference type="InterPro" id="IPR043733">
    <property type="entry name" value="DUF5677"/>
</dbReference>
<accession>A0A1R0WS97</accession>
<dbReference type="EMBL" id="MKQP01000100">
    <property type="protein sequence ID" value="OMD20341.1"/>
    <property type="molecule type" value="Genomic_DNA"/>
</dbReference>
<dbReference type="RefSeq" id="WP_076179918.1">
    <property type="nucleotide sequence ID" value="NZ_MKQP01000100.1"/>
</dbReference>
<dbReference type="AlphaFoldDB" id="A0A1R0WS97"/>
<gene>
    <name evidence="1" type="ORF">BJP51_09665</name>
</gene>
<organism evidence="1 2">
    <name type="scientific">Paenibacillus odorifer</name>
    <dbReference type="NCBI Taxonomy" id="189426"/>
    <lineage>
        <taxon>Bacteria</taxon>
        <taxon>Bacillati</taxon>
        <taxon>Bacillota</taxon>
        <taxon>Bacilli</taxon>
        <taxon>Bacillales</taxon>
        <taxon>Paenibacillaceae</taxon>
        <taxon>Paenibacillus</taxon>
    </lineage>
</organism>
<protein>
    <submittedName>
        <fullName evidence="1">Uncharacterized protein</fullName>
    </submittedName>
</protein>
<dbReference type="Pfam" id="PF18928">
    <property type="entry name" value="DUF5677"/>
    <property type="match status" value="1"/>
</dbReference>
<name>A0A1R0WS97_9BACL</name>
<sequence>MDFELEGFLGNEADLLMEETLLNYATWFSLMYDINRLVNKHKEAINIVSDQSKDVLLMTLYTKISNHFQSVVLLLKKGLSVEADIIIRSILETLIPLKLIITDETFFMEFMRNDKANKYRLYNVMLSEGNKHLFNLTAEDERKKDELWAEISPYYKHGKIRTLSAEELAKRAEMNMDYQLAYRYLSGYVHSSLDTLEKSYLIIENGELQAINIGHYTKPFDRILYSVMYYIICAFDLMEQHFNTGLREQMGEYVETLQSLRSENN</sequence>
<comment type="caution">
    <text evidence="1">The sequence shown here is derived from an EMBL/GenBank/DDBJ whole genome shotgun (WGS) entry which is preliminary data.</text>
</comment>
<dbReference type="Proteomes" id="UP000187465">
    <property type="component" value="Unassembled WGS sequence"/>
</dbReference>
<evidence type="ECO:0000313" key="1">
    <source>
        <dbReference type="EMBL" id="OMD20341.1"/>
    </source>
</evidence>